<reference evidence="2 3" key="1">
    <citation type="submission" date="2017-06" db="EMBL/GenBank/DDBJ databases">
        <authorList>
            <person name="Kim H.J."/>
            <person name="Triplett B.A."/>
        </authorList>
    </citation>
    <scope>NUCLEOTIDE SEQUENCE [LARGE SCALE GENOMIC DNA]</scope>
    <source>
        <strain evidence="2">FRACA_ARgP5</strain>
    </source>
</reference>
<proteinExistence type="predicted"/>
<dbReference type="SUPFAM" id="SSF53474">
    <property type="entry name" value="alpha/beta-Hydrolases"/>
    <property type="match status" value="1"/>
</dbReference>
<dbReference type="Gene3D" id="3.40.50.1820">
    <property type="entry name" value="alpha/beta hydrolase"/>
    <property type="match status" value="1"/>
</dbReference>
<dbReference type="AlphaFoldDB" id="A0A2I2KJM1"/>
<dbReference type="OrthoDB" id="9808398at2"/>
<dbReference type="Pfam" id="PF12697">
    <property type="entry name" value="Abhydrolase_6"/>
    <property type="match status" value="1"/>
</dbReference>
<keyword evidence="3" id="KW-1185">Reference proteome</keyword>
<evidence type="ECO:0000313" key="2">
    <source>
        <dbReference type="EMBL" id="SNQ45863.1"/>
    </source>
</evidence>
<keyword evidence="2" id="KW-0378">Hydrolase</keyword>
<dbReference type="PRINTS" id="PR00111">
    <property type="entry name" value="ABHYDROLASE"/>
</dbReference>
<evidence type="ECO:0000259" key="1">
    <source>
        <dbReference type="Pfam" id="PF12697"/>
    </source>
</evidence>
<organism evidence="2 3">
    <name type="scientific">Frankia canadensis</name>
    <dbReference type="NCBI Taxonomy" id="1836972"/>
    <lineage>
        <taxon>Bacteria</taxon>
        <taxon>Bacillati</taxon>
        <taxon>Actinomycetota</taxon>
        <taxon>Actinomycetes</taxon>
        <taxon>Frankiales</taxon>
        <taxon>Frankiaceae</taxon>
        <taxon>Frankia</taxon>
    </lineage>
</organism>
<sequence length="295" mass="31824">MTTIASETAAVYALGAPEGKLVPAGEDALWVAELGSGKPTVFLHGGGPGCTSWTDFAPVAPLFAADRRVLLVDMLNYGFSSVARIDGPRWTAHARRIAATLTTLGVTEADFVCNSIGGSAAVALAADYPHLVRKMVITGSEPVHRGRGAKTPELGFEGMTAWANYYGGDGPSPEKIVPIMERLEYWDPANVAPDRVELRYLYSLSDGQRMLASAEAWGEPEDLADKLATVRARILFFFGKQDIFVQNTYPILLSDIAPYGDVYLMDEAAHHMEEERPADFAAVVKAFLDSPVTNA</sequence>
<dbReference type="InterPro" id="IPR050228">
    <property type="entry name" value="Carboxylesterase_BioH"/>
</dbReference>
<dbReference type="InterPro" id="IPR000073">
    <property type="entry name" value="AB_hydrolase_1"/>
</dbReference>
<dbReference type="Proteomes" id="UP000234331">
    <property type="component" value="Unassembled WGS sequence"/>
</dbReference>
<protein>
    <submittedName>
        <fullName evidence="2">Putative meta-cleavage compound hydrolase</fullName>
    </submittedName>
</protein>
<dbReference type="RefSeq" id="WP_101829982.1">
    <property type="nucleotide sequence ID" value="NZ_FZMO01000019.1"/>
</dbReference>
<dbReference type="PANTHER" id="PTHR43194:SF2">
    <property type="entry name" value="PEROXISOMAL MEMBRANE PROTEIN LPX1"/>
    <property type="match status" value="1"/>
</dbReference>
<feature type="domain" description="AB hydrolase-1" evidence="1">
    <location>
        <begin position="41"/>
        <end position="283"/>
    </location>
</feature>
<name>A0A2I2KJM1_9ACTN</name>
<dbReference type="InterPro" id="IPR029058">
    <property type="entry name" value="AB_hydrolase_fold"/>
</dbReference>
<evidence type="ECO:0000313" key="3">
    <source>
        <dbReference type="Proteomes" id="UP000234331"/>
    </source>
</evidence>
<dbReference type="EMBL" id="FZMO01000019">
    <property type="protein sequence ID" value="SNQ45863.1"/>
    <property type="molecule type" value="Genomic_DNA"/>
</dbReference>
<dbReference type="PANTHER" id="PTHR43194">
    <property type="entry name" value="HYDROLASE ALPHA/BETA FOLD FAMILY"/>
    <property type="match status" value="1"/>
</dbReference>
<accession>A0A2I2KJM1</accession>
<gene>
    <name evidence="2" type="ORF">FRACA_1150017</name>
</gene>
<dbReference type="GO" id="GO:0016787">
    <property type="term" value="F:hydrolase activity"/>
    <property type="evidence" value="ECO:0007669"/>
    <property type="project" value="UniProtKB-KW"/>
</dbReference>